<feature type="domain" description="Integrase zinc-binding" evidence="2">
    <location>
        <begin position="2"/>
        <end position="56"/>
    </location>
</feature>
<feature type="non-terminal residue" evidence="3">
    <location>
        <position position="62"/>
    </location>
</feature>
<dbReference type="Pfam" id="PF17921">
    <property type="entry name" value="Integrase_H2C2"/>
    <property type="match status" value="1"/>
</dbReference>
<dbReference type="Gene3D" id="1.10.340.70">
    <property type="match status" value="1"/>
</dbReference>
<gene>
    <name evidence="3" type="ORF">X975_21999</name>
</gene>
<sequence length="62" mass="7328">MRLRLNILEELHDSKKSGHLGVRKTLQRVREAVYFPQLYKVVTAYVRSCHLCQLINDVNYNP</sequence>
<dbReference type="EMBL" id="KK115404">
    <property type="protein sequence ID" value="KFM65052.1"/>
    <property type="molecule type" value="Genomic_DNA"/>
</dbReference>
<evidence type="ECO:0000259" key="2">
    <source>
        <dbReference type="Pfam" id="PF17921"/>
    </source>
</evidence>
<keyword evidence="4" id="KW-1185">Reference proteome</keyword>
<evidence type="ECO:0000313" key="3">
    <source>
        <dbReference type="EMBL" id="KFM65052.1"/>
    </source>
</evidence>
<dbReference type="GO" id="GO:0003964">
    <property type="term" value="F:RNA-directed DNA polymerase activity"/>
    <property type="evidence" value="ECO:0007669"/>
    <property type="project" value="UniProtKB-EC"/>
</dbReference>
<name>A0A087TIW3_STEMI</name>
<dbReference type="EC" id="2.7.7.49" evidence="1"/>
<proteinExistence type="predicted"/>
<dbReference type="PANTHER" id="PTHR37984">
    <property type="entry name" value="PROTEIN CBG26694"/>
    <property type="match status" value="1"/>
</dbReference>
<organism evidence="3 4">
    <name type="scientific">Stegodyphus mimosarum</name>
    <name type="common">African social velvet spider</name>
    <dbReference type="NCBI Taxonomy" id="407821"/>
    <lineage>
        <taxon>Eukaryota</taxon>
        <taxon>Metazoa</taxon>
        <taxon>Ecdysozoa</taxon>
        <taxon>Arthropoda</taxon>
        <taxon>Chelicerata</taxon>
        <taxon>Arachnida</taxon>
        <taxon>Araneae</taxon>
        <taxon>Araneomorphae</taxon>
        <taxon>Entelegynae</taxon>
        <taxon>Eresoidea</taxon>
        <taxon>Eresidae</taxon>
        <taxon>Stegodyphus</taxon>
    </lineage>
</organism>
<dbReference type="FunFam" id="1.10.340.70:FF:000001">
    <property type="entry name" value="Retrovirus-related Pol polyprotein from transposon gypsy-like Protein"/>
    <property type="match status" value="1"/>
</dbReference>
<dbReference type="AlphaFoldDB" id="A0A087TIW3"/>
<reference evidence="3 4" key="1">
    <citation type="submission" date="2013-11" db="EMBL/GenBank/DDBJ databases">
        <title>Genome sequencing of Stegodyphus mimosarum.</title>
        <authorList>
            <person name="Bechsgaard J."/>
        </authorList>
    </citation>
    <scope>NUCLEOTIDE SEQUENCE [LARGE SCALE GENOMIC DNA]</scope>
</reference>
<accession>A0A087TIW3</accession>
<dbReference type="Proteomes" id="UP000054359">
    <property type="component" value="Unassembled WGS sequence"/>
</dbReference>
<dbReference type="InterPro" id="IPR041588">
    <property type="entry name" value="Integrase_H2C2"/>
</dbReference>
<dbReference type="OrthoDB" id="10030726at2759"/>
<dbReference type="PANTHER" id="PTHR37984:SF5">
    <property type="entry name" value="PROTEIN NYNRIN-LIKE"/>
    <property type="match status" value="1"/>
</dbReference>
<evidence type="ECO:0000256" key="1">
    <source>
        <dbReference type="ARBA" id="ARBA00012493"/>
    </source>
</evidence>
<dbReference type="InterPro" id="IPR050951">
    <property type="entry name" value="Retrovirus_Pol_polyprotein"/>
</dbReference>
<protein>
    <recommendedName>
        <fullName evidence="1">RNA-directed DNA polymerase</fullName>
        <ecNumber evidence="1">2.7.7.49</ecNumber>
    </recommendedName>
</protein>
<evidence type="ECO:0000313" key="4">
    <source>
        <dbReference type="Proteomes" id="UP000054359"/>
    </source>
</evidence>